<name>A0A2G5EMF6_AQUCA</name>
<protein>
    <recommendedName>
        <fullName evidence="12">Auxin efflux carrier</fullName>
    </recommendedName>
</protein>
<dbReference type="Proteomes" id="UP000230069">
    <property type="component" value="Unassembled WGS sequence"/>
</dbReference>
<evidence type="ECO:0000256" key="4">
    <source>
        <dbReference type="ARBA" id="ARBA00022989"/>
    </source>
</evidence>
<sequence length="418" mass="45302">MGILDLFVTASIPVLKFLLVAVLGSFLAIDCIDVLGDDARKHLNKVVFYVFSPALIATNLARTITLQSVVKLWFMPLNILITYIIGSALGLIVVKISRAPSHLKGVILGCCSAGNLGSMLLVIIPATCKEKESPFGDPDICYAHGMAYVSLSMAVGAIYLWTYVYNIVRISASNSSERVEVNASIGNQTFPGQSSKPFSECCREPLLPSDNRSISDYHADQISMPSRFTENLKAPMPINFKHNLKTVAGRVNLKRIFAPSTIGAIVGFIIGIVPQVRWSMIGASAPLRVIENSASLLSDASVPVLTLIVGGNLKKGLTESGTPVLLIVGVVIIRYVLQPLFGVFVVKGAAHFGFVNSDPLYQFVLLLQYAVPPALNIGTITQLFGAGQSEYSVIMLWTYALASISLTFWSTFFMWMIT</sequence>
<accession>A0A2G5EMF6</accession>
<dbReference type="GO" id="GO:0005789">
    <property type="term" value="C:endoplasmic reticulum membrane"/>
    <property type="evidence" value="ECO:0007669"/>
    <property type="project" value="UniProtKB-SubCell"/>
</dbReference>
<dbReference type="PANTHER" id="PTHR31651:SF33">
    <property type="entry name" value="PROTEIN PIN-LIKES 1"/>
    <property type="match status" value="1"/>
</dbReference>
<keyword evidence="11" id="KW-1185">Reference proteome</keyword>
<keyword evidence="4 9" id="KW-1133">Transmembrane helix</keyword>
<gene>
    <name evidence="10" type="ORF">AQUCO_00700957v1</name>
</gene>
<dbReference type="EMBL" id="KZ305024">
    <property type="protein sequence ID" value="PIA56952.1"/>
    <property type="molecule type" value="Genomic_DNA"/>
</dbReference>
<dbReference type="OrthoDB" id="191139at2759"/>
<evidence type="ECO:0000313" key="11">
    <source>
        <dbReference type="Proteomes" id="UP000230069"/>
    </source>
</evidence>
<keyword evidence="2" id="KW-0813">Transport</keyword>
<feature type="transmembrane region" description="Helical" evidence="9">
    <location>
        <begin position="396"/>
        <end position="417"/>
    </location>
</feature>
<proteinExistence type="inferred from homology"/>
<keyword evidence="5 9" id="KW-0472">Membrane</keyword>
<feature type="transmembrane region" description="Helical" evidence="9">
    <location>
        <begin position="12"/>
        <end position="35"/>
    </location>
</feature>
<feature type="transmembrane region" description="Helical" evidence="9">
    <location>
        <begin position="325"/>
        <end position="346"/>
    </location>
</feature>
<feature type="transmembrane region" description="Helical" evidence="9">
    <location>
        <begin position="366"/>
        <end position="384"/>
    </location>
</feature>
<feature type="transmembrane region" description="Helical" evidence="9">
    <location>
        <begin position="146"/>
        <end position="168"/>
    </location>
</feature>
<evidence type="ECO:0000256" key="1">
    <source>
        <dbReference type="ARBA" id="ARBA00004477"/>
    </source>
</evidence>
<comment type="subcellular location">
    <subcellularLocation>
        <location evidence="1">Endoplasmic reticulum membrane</location>
        <topology evidence="1">Multi-pass membrane protein</topology>
    </subcellularLocation>
</comment>
<evidence type="ECO:0008006" key="12">
    <source>
        <dbReference type="Google" id="ProtNLM"/>
    </source>
</evidence>
<evidence type="ECO:0000256" key="9">
    <source>
        <dbReference type="SAM" id="Phobius"/>
    </source>
</evidence>
<evidence type="ECO:0000256" key="5">
    <source>
        <dbReference type="ARBA" id="ARBA00023136"/>
    </source>
</evidence>
<keyword evidence="6" id="KW-0927">Auxin signaling pathway</keyword>
<dbReference type="InterPro" id="IPR045033">
    <property type="entry name" value="PILS1/3/4/5/7"/>
</dbReference>
<evidence type="ECO:0000313" key="10">
    <source>
        <dbReference type="EMBL" id="PIA56952.1"/>
    </source>
</evidence>
<evidence type="ECO:0000256" key="6">
    <source>
        <dbReference type="ARBA" id="ARBA00023294"/>
    </source>
</evidence>
<evidence type="ECO:0000256" key="8">
    <source>
        <dbReference type="ARBA" id="ARBA00025752"/>
    </source>
</evidence>
<comment type="similarity">
    <text evidence="8">Belongs to the auxin efflux carrier (TC 2.A.69.2) family.</text>
</comment>
<dbReference type="GO" id="GO:0009734">
    <property type="term" value="P:auxin-activated signaling pathway"/>
    <property type="evidence" value="ECO:0007669"/>
    <property type="project" value="UniProtKB-KW"/>
</dbReference>
<dbReference type="Pfam" id="PF03547">
    <property type="entry name" value="Mem_trans"/>
    <property type="match status" value="1"/>
</dbReference>
<dbReference type="AlphaFoldDB" id="A0A2G5EMF6"/>
<feature type="transmembrane region" description="Helical" evidence="9">
    <location>
        <begin position="256"/>
        <end position="274"/>
    </location>
</feature>
<reference evidence="10 11" key="1">
    <citation type="submission" date="2017-09" db="EMBL/GenBank/DDBJ databases">
        <title>WGS assembly of Aquilegia coerulea Goldsmith.</title>
        <authorList>
            <person name="Hodges S."/>
            <person name="Kramer E."/>
            <person name="Nordborg M."/>
            <person name="Tomkins J."/>
            <person name="Borevitz J."/>
            <person name="Derieg N."/>
            <person name="Yan J."/>
            <person name="Mihaltcheva S."/>
            <person name="Hayes R.D."/>
            <person name="Rokhsar D."/>
        </authorList>
    </citation>
    <scope>NUCLEOTIDE SEQUENCE [LARGE SCALE GENOMIC DNA]</scope>
    <source>
        <strain evidence="11">cv. Goldsmith</strain>
    </source>
</reference>
<keyword evidence="3 9" id="KW-0812">Transmembrane</keyword>
<organism evidence="10 11">
    <name type="scientific">Aquilegia coerulea</name>
    <name type="common">Rocky mountain columbine</name>
    <dbReference type="NCBI Taxonomy" id="218851"/>
    <lineage>
        <taxon>Eukaryota</taxon>
        <taxon>Viridiplantae</taxon>
        <taxon>Streptophyta</taxon>
        <taxon>Embryophyta</taxon>
        <taxon>Tracheophyta</taxon>
        <taxon>Spermatophyta</taxon>
        <taxon>Magnoliopsida</taxon>
        <taxon>Ranunculales</taxon>
        <taxon>Ranunculaceae</taxon>
        <taxon>Thalictroideae</taxon>
        <taxon>Aquilegia</taxon>
    </lineage>
</organism>
<dbReference type="InParanoid" id="A0A2G5EMF6"/>
<dbReference type="GO" id="GO:0080162">
    <property type="term" value="P:endoplasmic reticulum to cytosol auxin transport"/>
    <property type="evidence" value="ECO:0007669"/>
    <property type="project" value="InterPro"/>
</dbReference>
<dbReference type="InterPro" id="IPR004776">
    <property type="entry name" value="Mem_transp_PIN-like"/>
</dbReference>
<dbReference type="PANTHER" id="PTHR31651">
    <property type="match status" value="1"/>
</dbReference>
<evidence type="ECO:0000256" key="2">
    <source>
        <dbReference type="ARBA" id="ARBA00022448"/>
    </source>
</evidence>
<evidence type="ECO:0000256" key="7">
    <source>
        <dbReference type="ARBA" id="ARBA00025100"/>
    </source>
</evidence>
<feature type="transmembrane region" description="Helical" evidence="9">
    <location>
        <begin position="72"/>
        <end position="94"/>
    </location>
</feature>
<evidence type="ECO:0000256" key="3">
    <source>
        <dbReference type="ARBA" id="ARBA00022692"/>
    </source>
</evidence>
<comment type="function">
    <text evidence="7">Involved in cellular auxin homeostasis by regulating auxin metabolism. Regulates intracellular auxin accumulation at the endoplasmic reticulum and thus auxin availability for nuclear auxin signaling.</text>
</comment>
<dbReference type="FunCoup" id="A0A2G5EMF6">
    <property type="interactions" value="122"/>
</dbReference>
<feature type="transmembrane region" description="Helical" evidence="9">
    <location>
        <begin position="106"/>
        <end position="126"/>
    </location>
</feature>